<comment type="caution">
    <text evidence="1">The sequence shown here is derived from an EMBL/GenBank/DDBJ whole genome shotgun (WGS) entry which is preliminary data.</text>
</comment>
<reference evidence="1 2" key="1">
    <citation type="journal article" date="2012" name="Int. J. Syst. Evol. Microbiol.">
        <title>Flammeovirga pacifica sp. nov., isolated from deep-sea sediment.</title>
        <authorList>
            <person name="Xu H."/>
            <person name="Fu Y."/>
            <person name="Yang N."/>
            <person name="Ding Z."/>
            <person name="Lai Q."/>
            <person name="Zeng R."/>
        </authorList>
    </citation>
    <scope>NUCLEOTIDE SEQUENCE [LARGE SCALE GENOMIC DNA]</scope>
    <source>
        <strain evidence="2">DSM 24597 / LMG 26175 / WPAGA1</strain>
    </source>
</reference>
<sequence length="521" mass="59909">MKLLTKVFLSGIITTTFLSCQEEKQHQYFAKIEADKYISKNFIGNGIQWAAYPHADGPNSEWGDLITPAKWDTIYDRLDYMQPQTMRVLDQANWRYYKGRDQKGQPIFDLDNPELKTLYKVLDYCQTRNVDVVFGEWGTPFHVHDLHTKNAKENRFENAYDPQWISLIGQYVEHLILEKGYTCIKFYNHINEPNGDWASTNGDYEEWKQGVIALQKEFEKRGLDKYLNITGPGTVPQYTKKGFDYTGEDWITKTITDIDTIVGAYEIHTYLGTDNTRNGKVAESMHMLMDMPAVNKTGKRFFVGEIGIKDEWDSKYQELNVEAAKKDGYASIYDSQMAVYTYQYGVDMADAVVQLMNAGAQGMIAWDLDDAMHTKDDLGKINQLKRWGCWNILGTELIDRPEDENIRPWFYPWSWLCKYFPKGTNIHKMDTQLPDGIRITAGTLKDDYSILMVNNSDTLRNVAVSAPIQKSVDLKQLQYTANDYKLNKEMGRPELKSTDLVLRKGGVVSLPARSVTILSSL</sequence>
<dbReference type="OrthoDB" id="781226at2"/>
<dbReference type="RefSeq" id="WP_052431834.1">
    <property type="nucleotide sequence ID" value="NZ_JRYR02000001.1"/>
</dbReference>
<evidence type="ECO:0000313" key="2">
    <source>
        <dbReference type="Proteomes" id="UP000179797"/>
    </source>
</evidence>
<dbReference type="SUPFAM" id="SSF51445">
    <property type="entry name" value="(Trans)glycosidases"/>
    <property type="match status" value="1"/>
</dbReference>
<keyword evidence="2" id="KW-1185">Reference proteome</keyword>
<dbReference type="EMBL" id="JRYR02000001">
    <property type="protein sequence ID" value="OHX67869.1"/>
    <property type="molecule type" value="Genomic_DNA"/>
</dbReference>
<dbReference type="InterPro" id="IPR017853">
    <property type="entry name" value="GH"/>
</dbReference>
<dbReference type="Proteomes" id="UP000179797">
    <property type="component" value="Unassembled WGS sequence"/>
</dbReference>
<dbReference type="Gene3D" id="3.20.20.80">
    <property type="entry name" value="Glycosidases"/>
    <property type="match status" value="1"/>
</dbReference>
<protein>
    <recommendedName>
        <fullName evidence="3">Glycoside hydrolase family 5 domain-containing protein</fullName>
    </recommendedName>
</protein>
<evidence type="ECO:0008006" key="3">
    <source>
        <dbReference type="Google" id="ProtNLM"/>
    </source>
</evidence>
<gene>
    <name evidence="1" type="ORF">NH26_16755</name>
</gene>
<name>A0A1S1Z3K8_FLAPC</name>
<dbReference type="AlphaFoldDB" id="A0A1S1Z3K8"/>
<dbReference type="PROSITE" id="PS51257">
    <property type="entry name" value="PROKAR_LIPOPROTEIN"/>
    <property type="match status" value="1"/>
</dbReference>
<proteinExistence type="predicted"/>
<accession>A0A1S1Z3K8</accession>
<organism evidence="1 2">
    <name type="scientific">Flammeovirga pacifica</name>
    <dbReference type="NCBI Taxonomy" id="915059"/>
    <lineage>
        <taxon>Bacteria</taxon>
        <taxon>Pseudomonadati</taxon>
        <taxon>Bacteroidota</taxon>
        <taxon>Cytophagia</taxon>
        <taxon>Cytophagales</taxon>
        <taxon>Flammeovirgaceae</taxon>
        <taxon>Flammeovirga</taxon>
    </lineage>
</organism>
<evidence type="ECO:0000313" key="1">
    <source>
        <dbReference type="EMBL" id="OHX67869.1"/>
    </source>
</evidence>